<feature type="transmembrane region" description="Helical" evidence="8">
    <location>
        <begin position="482"/>
        <end position="502"/>
    </location>
</feature>
<comment type="caution">
    <text evidence="10">The sequence shown here is derived from an EMBL/GenBank/DDBJ whole genome shotgun (WGS) entry which is preliminary data.</text>
</comment>
<dbReference type="Pfam" id="PF01061">
    <property type="entry name" value="ABC2_membrane"/>
    <property type="match status" value="2"/>
</dbReference>
<evidence type="ECO:0000256" key="5">
    <source>
        <dbReference type="ARBA" id="ARBA00022840"/>
    </source>
</evidence>
<feature type="transmembrane region" description="Helical" evidence="8">
    <location>
        <begin position="1088"/>
        <end position="1108"/>
    </location>
</feature>
<dbReference type="InterPro" id="IPR017871">
    <property type="entry name" value="ABC_transporter-like_CS"/>
</dbReference>
<dbReference type="PANTHER" id="PTHR48041:SF91">
    <property type="entry name" value="ABC TRANSPORTER G FAMILY MEMBER 28"/>
    <property type="match status" value="1"/>
</dbReference>
<evidence type="ECO:0000313" key="11">
    <source>
        <dbReference type="Proteomes" id="UP001230188"/>
    </source>
</evidence>
<sequence length="1218" mass="132072">MAPVSGASSPCQPTTLVVKDLGYRIKGKQVLHGVTCLFEPRKLTAILGGSGSGKTSLLNALALQAPGTRTGEVLVNGFPVSRGRMRLLLSYMPQSDAAFEQLSVRQALHYAALLRCPRDWAHATKLTRAEEILRTLSMTSVADSLVGAISGGQRRRTSAALEFLSGRPLLFMDEPTSGLDAATAKALVDSLSYAAHEEARTVVATIHQPSWALLSKFDALVVLGATGNGGTVAFHAGPSELPGYLGSGGSPVPAGTNPADHLMFLLSQKSSRRGGGGGGGGRAWAQLWGVSPARLHLVEKIKTADTREHQEEEENSYPITLFEQYRVLFFRTLHAFVADPQQGPLIAKILISRNVAVVGLLLDMPSNLSKANAVFYYVASSFTLATVPLVVIMPEERGIVLREYRNGVFDARIYWLARFTLALGTAAAVATFSTIFAYPLLGFPLIPSKFLSWWLLEFAYNSCCASLGIAVGVVARSPVSGLKMLAAISVLWLVSAGVVPPASMVRPTVFWLHYPNLFTWSTKLALSIGFTGDGRKANRVLRDDLGIHPGNADSCYWALAICFGVLFCVGLAATVFALNRRDQAVGVRSKTTSSRKRRFLNNNNKKKKMMIAKRTYYGTTSTSTSSVVVDDVEAPAVGQQARSPVPIELRCVSYRHRPRKLAIDNVSVRFGAGTISMIIGPSGAGKTTLLALLAGRLRGGVIETREGLLEPRLQGDVLVDDAPADFSVFRRIGTLTPQNDDALDKSLTVRETLLYTAELRSPAEWTYPQKAGKVDAVLSKLGLAEVADNVVGDARRVGISGGEKKLLSIGMDLLAELPVMLVDEPTTSLDAAAAREVVDKLASLASDLRRTIACAMHQPPWASVLKFDHLVVLAMGRLVFDGAPSKLPEFLRAGGAPVPSNDNPADHAMDVLIGEGNETWMVACRSHSKTPKQVWRSPPVFFEDEMSHYAVPLSVQYSVLLRRFSYVFFVEHFGAEIVVPAFLVSLVVGLAFRNFPTNIYFGGSVLFLLVGHGAVVGSRCVLEIPTERPLVLREYRNGSYSIATYWLARATVSIATAFFVGLEVLAIWYPLVVVGFRAEQTSAILDTYFASTLNATVLVLIALVVGLLRKTPLASAQFYAPAADASLVFSGLLVTKRFIKPYAYPFFYAFPTSYAFEIALTSILQHKEEHASSDVIDYFSLHPANRRVDYAVLLTMIFFWLTAGYFVARANITGHSSF</sequence>
<name>A0AAD7XLG7_9STRA</name>
<dbReference type="GO" id="GO:0016020">
    <property type="term" value="C:membrane"/>
    <property type="evidence" value="ECO:0007669"/>
    <property type="project" value="UniProtKB-SubCell"/>
</dbReference>
<dbReference type="PROSITE" id="PS50893">
    <property type="entry name" value="ABC_TRANSPORTER_2"/>
    <property type="match status" value="2"/>
</dbReference>
<dbReference type="EMBL" id="JAQMWT010000366">
    <property type="protein sequence ID" value="KAJ8602780.1"/>
    <property type="molecule type" value="Genomic_DNA"/>
</dbReference>
<feature type="domain" description="ABC transporter" evidence="9">
    <location>
        <begin position="16"/>
        <end position="254"/>
    </location>
</feature>
<evidence type="ECO:0000256" key="2">
    <source>
        <dbReference type="ARBA" id="ARBA00022448"/>
    </source>
</evidence>
<dbReference type="AlphaFoldDB" id="A0AAD7XLG7"/>
<feature type="transmembrane region" description="Helical" evidence="8">
    <location>
        <begin position="966"/>
        <end position="992"/>
    </location>
</feature>
<feature type="transmembrane region" description="Helical" evidence="8">
    <location>
        <begin position="458"/>
        <end position="475"/>
    </location>
</feature>
<reference evidence="10" key="1">
    <citation type="submission" date="2023-01" db="EMBL/GenBank/DDBJ databases">
        <title>Metagenome sequencing of chrysophaentin producing Chrysophaeum taylorii.</title>
        <authorList>
            <person name="Davison J."/>
            <person name="Bewley C."/>
        </authorList>
    </citation>
    <scope>NUCLEOTIDE SEQUENCE</scope>
    <source>
        <strain evidence="10">NIES-1699</strain>
    </source>
</reference>
<dbReference type="InterPro" id="IPR003593">
    <property type="entry name" value="AAA+_ATPase"/>
</dbReference>
<dbReference type="GO" id="GO:0140359">
    <property type="term" value="F:ABC-type transporter activity"/>
    <property type="evidence" value="ECO:0007669"/>
    <property type="project" value="InterPro"/>
</dbReference>
<dbReference type="Gene3D" id="3.40.50.300">
    <property type="entry name" value="P-loop containing nucleotide triphosphate hydrolases"/>
    <property type="match status" value="2"/>
</dbReference>
<evidence type="ECO:0000256" key="7">
    <source>
        <dbReference type="ARBA" id="ARBA00023136"/>
    </source>
</evidence>
<feature type="transmembrane region" description="Helical" evidence="8">
    <location>
        <begin position="1190"/>
        <end position="1208"/>
    </location>
</feature>
<gene>
    <name evidence="10" type="ORF">CTAYLR_002578</name>
</gene>
<dbReference type="InterPro" id="IPR013525">
    <property type="entry name" value="ABC2_TM"/>
</dbReference>
<feature type="transmembrane region" description="Helical" evidence="8">
    <location>
        <begin position="556"/>
        <end position="578"/>
    </location>
</feature>
<dbReference type="Proteomes" id="UP001230188">
    <property type="component" value="Unassembled WGS sequence"/>
</dbReference>
<evidence type="ECO:0000259" key="9">
    <source>
        <dbReference type="PROSITE" id="PS50893"/>
    </source>
</evidence>
<dbReference type="GO" id="GO:0005524">
    <property type="term" value="F:ATP binding"/>
    <property type="evidence" value="ECO:0007669"/>
    <property type="project" value="UniProtKB-KW"/>
</dbReference>
<dbReference type="SUPFAM" id="SSF52540">
    <property type="entry name" value="P-loop containing nucleoside triphosphate hydrolases"/>
    <property type="match status" value="2"/>
</dbReference>
<keyword evidence="2" id="KW-0813">Transport</keyword>
<evidence type="ECO:0000313" key="10">
    <source>
        <dbReference type="EMBL" id="KAJ8602780.1"/>
    </source>
</evidence>
<comment type="subcellular location">
    <subcellularLocation>
        <location evidence="1">Membrane</location>
        <topology evidence="1">Multi-pass membrane protein</topology>
    </subcellularLocation>
</comment>
<protein>
    <recommendedName>
        <fullName evidence="9">ABC transporter domain-containing protein</fullName>
    </recommendedName>
</protein>
<dbReference type="PROSITE" id="PS00211">
    <property type="entry name" value="ABC_TRANSPORTER_1"/>
    <property type="match status" value="1"/>
</dbReference>
<evidence type="ECO:0000256" key="3">
    <source>
        <dbReference type="ARBA" id="ARBA00022692"/>
    </source>
</evidence>
<keyword evidence="7 8" id="KW-0472">Membrane</keyword>
<proteinExistence type="predicted"/>
<evidence type="ECO:0000256" key="1">
    <source>
        <dbReference type="ARBA" id="ARBA00004141"/>
    </source>
</evidence>
<dbReference type="InterPro" id="IPR050352">
    <property type="entry name" value="ABCG_transporters"/>
</dbReference>
<evidence type="ECO:0000256" key="6">
    <source>
        <dbReference type="ARBA" id="ARBA00022989"/>
    </source>
</evidence>
<dbReference type="InterPro" id="IPR027417">
    <property type="entry name" value="P-loop_NTPase"/>
</dbReference>
<feature type="transmembrane region" description="Helical" evidence="8">
    <location>
        <begin position="1043"/>
        <end position="1068"/>
    </location>
</feature>
<evidence type="ECO:0000256" key="8">
    <source>
        <dbReference type="SAM" id="Phobius"/>
    </source>
</evidence>
<feature type="transmembrane region" description="Helical" evidence="8">
    <location>
        <begin position="998"/>
        <end position="1022"/>
    </location>
</feature>
<keyword evidence="4" id="KW-0547">Nucleotide-binding</keyword>
<keyword evidence="11" id="KW-1185">Reference proteome</keyword>
<keyword evidence="6 8" id="KW-1133">Transmembrane helix</keyword>
<feature type="transmembrane region" description="Helical" evidence="8">
    <location>
        <begin position="374"/>
        <end position="392"/>
    </location>
</feature>
<dbReference type="Pfam" id="PF00005">
    <property type="entry name" value="ABC_tran"/>
    <property type="match status" value="2"/>
</dbReference>
<feature type="transmembrane region" description="Helical" evidence="8">
    <location>
        <begin position="413"/>
        <end position="438"/>
    </location>
</feature>
<evidence type="ECO:0000256" key="4">
    <source>
        <dbReference type="ARBA" id="ARBA00022741"/>
    </source>
</evidence>
<dbReference type="SMART" id="SM00382">
    <property type="entry name" value="AAA"/>
    <property type="match status" value="2"/>
</dbReference>
<keyword evidence="3 8" id="KW-0812">Transmembrane</keyword>
<accession>A0AAD7XLG7</accession>
<dbReference type="PANTHER" id="PTHR48041">
    <property type="entry name" value="ABC TRANSPORTER G FAMILY MEMBER 28"/>
    <property type="match status" value="1"/>
</dbReference>
<keyword evidence="5" id="KW-0067">ATP-binding</keyword>
<dbReference type="InterPro" id="IPR003439">
    <property type="entry name" value="ABC_transporter-like_ATP-bd"/>
</dbReference>
<feature type="domain" description="ABC transporter" evidence="9">
    <location>
        <begin position="647"/>
        <end position="900"/>
    </location>
</feature>
<dbReference type="GO" id="GO:0016887">
    <property type="term" value="F:ATP hydrolysis activity"/>
    <property type="evidence" value="ECO:0007669"/>
    <property type="project" value="InterPro"/>
</dbReference>
<organism evidence="10 11">
    <name type="scientific">Chrysophaeum taylorii</name>
    <dbReference type="NCBI Taxonomy" id="2483200"/>
    <lineage>
        <taxon>Eukaryota</taxon>
        <taxon>Sar</taxon>
        <taxon>Stramenopiles</taxon>
        <taxon>Ochrophyta</taxon>
        <taxon>Pelagophyceae</taxon>
        <taxon>Pelagomonadales</taxon>
        <taxon>Pelagomonadaceae</taxon>
        <taxon>Chrysophaeum</taxon>
    </lineage>
</organism>